<dbReference type="EC" id="3.5.1.28" evidence="5"/>
<dbReference type="GO" id="GO:0008745">
    <property type="term" value="F:N-acetylmuramoyl-L-alanine amidase activity"/>
    <property type="evidence" value="ECO:0007669"/>
    <property type="project" value="UniProtKB-EC"/>
</dbReference>
<feature type="compositionally biased region" description="Acidic residues" evidence="2">
    <location>
        <begin position="84"/>
        <end position="94"/>
    </location>
</feature>
<dbReference type="SUPFAM" id="SSF55846">
    <property type="entry name" value="N-acetylmuramoyl-L-alanine amidase-like"/>
    <property type="match status" value="1"/>
</dbReference>
<evidence type="ECO:0000256" key="1">
    <source>
        <dbReference type="ARBA" id="ARBA00022729"/>
    </source>
</evidence>
<accession>A0ABS7S9P0</accession>
<dbReference type="Proteomes" id="UP000826651">
    <property type="component" value="Unassembled WGS sequence"/>
</dbReference>
<comment type="caution">
    <text evidence="5">The sequence shown here is derived from an EMBL/GenBank/DDBJ whole genome shotgun (WGS) entry which is preliminary data.</text>
</comment>
<organism evidence="5 6">
    <name type="scientific">Occultella gossypii</name>
    <dbReference type="NCBI Taxonomy" id="2800820"/>
    <lineage>
        <taxon>Bacteria</taxon>
        <taxon>Bacillati</taxon>
        <taxon>Actinomycetota</taxon>
        <taxon>Actinomycetes</taxon>
        <taxon>Micrococcales</taxon>
        <taxon>Ruaniaceae</taxon>
        <taxon>Occultella</taxon>
    </lineage>
</organism>
<dbReference type="Gene3D" id="2.130.10.130">
    <property type="entry name" value="Integrin alpha, N-terminal"/>
    <property type="match status" value="1"/>
</dbReference>
<dbReference type="InterPro" id="IPR036505">
    <property type="entry name" value="Amidase/PGRP_sf"/>
</dbReference>
<keyword evidence="6" id="KW-1185">Reference proteome</keyword>
<dbReference type="SUPFAM" id="SSF69318">
    <property type="entry name" value="Integrin alpha N-terminal domain"/>
    <property type="match status" value="2"/>
</dbReference>
<evidence type="ECO:0000256" key="3">
    <source>
        <dbReference type="SAM" id="SignalP"/>
    </source>
</evidence>
<reference evidence="5 6" key="1">
    <citation type="submission" date="2021-04" db="EMBL/GenBank/DDBJ databases">
        <title>Ruania sp. nov., isolated from sandy soil of mangrove forest.</title>
        <authorList>
            <person name="Ge X."/>
            <person name="Huang R."/>
            <person name="Liu W."/>
        </authorList>
    </citation>
    <scope>NUCLEOTIDE SEQUENCE [LARGE SCALE GENOMIC DNA]</scope>
    <source>
        <strain evidence="5 6">N2-46</strain>
    </source>
</reference>
<dbReference type="CDD" id="cd06583">
    <property type="entry name" value="PGRP"/>
    <property type="match status" value="1"/>
</dbReference>
<evidence type="ECO:0000256" key="2">
    <source>
        <dbReference type="SAM" id="MobiDB-lite"/>
    </source>
</evidence>
<feature type="signal peptide" evidence="3">
    <location>
        <begin position="1"/>
        <end position="20"/>
    </location>
</feature>
<dbReference type="PANTHER" id="PTHR44103">
    <property type="entry name" value="PROPROTEIN CONVERTASE P"/>
    <property type="match status" value="1"/>
</dbReference>
<sequence>MATTSTSLVLALLVGAPAQAEPDDAPADQPAVESEDVPSAEEITAEVSDDAHPVESEVDLVTFAPAEESDTAESGGAVGTDEAATSDEPAETDEAAPFGIQSQGLTDAEDGTDDTVGGAEELTATDGGQTQAPESEAPAATEEPESTEEPETTEAPADEPTEAPETDSPESTDTVVIAAADTPELAVVGVTWDAGAPADLAVDVRTLTTDGWTEWEELEIDNRLADEDLTDRQGTEPLAVVDASQIEVRLTTAEAAPTGANLSVIDPGTSTADSAPVTAAAMSTTATARPTIYSRAQWGADESIRTWAPEVGRVTGIDIHHTAGVNGYSSSQVPSILRGIYAYHAEEWGRDWGDIGYNVLVDRFGRAWEGRYGGLDQAIIGAHATGLNGNMAGISLIGNYDTVAVPTALFDMVARVAAWKLSIHGTTPHGTTTFDGNTWNRIVGHRDAKQTTCPGQYMYSRLDELKNRIAAYQGSFSDRELNRDLDGDGAADLVVRQGTNVSLMSTAPTLDWTVERIGHGWTPSRTTIAGDWNGDGTVDMMLRTADGSLLLYAGRPDGSVSNGVRVGWGWTAFNLLIGGDDWNGDGHLDLLARHTNGTLWLYASDGRGNFHRGVQIGSGWNGMESISMADGFIGGRPTILGVHGSNGHLYAYSSNGRGAITGTVTVSSSWNGVTATAGVADLTGDGRSDLVAVSQAGELLIYPGSGTGTVRPRGVLDTGWNGTTMILDAGARSAGRIFYRLDTGGVLYRATYGAVAPGYAELTPTGITVAASDLDVVPVGDWNGDGRADLVVRRASGALMLHLGTGGGRFAATGTQIGNGWQSFDAIVGAGNWRGDGLPGIVAYSRADAKAWLYSATPTGTFSPSVLVMTNAPSIYQLANVGQWNGAGAVDLIARAGTRLHFYNGTGAGLAVGPTEIGSGWGSFNSLVGVNDVTSDGVSDLVAVTTSGQIMLYPGNGLGRFLSGRLVGTVPSGAEVS</sequence>
<proteinExistence type="predicted"/>
<feature type="region of interest" description="Disordered" evidence="2">
    <location>
        <begin position="19"/>
        <end position="172"/>
    </location>
</feature>
<name>A0ABS7S9P0_9MICO</name>
<feature type="compositionally biased region" description="Low complexity" evidence="2">
    <location>
        <begin position="129"/>
        <end position="141"/>
    </location>
</feature>
<dbReference type="Pfam" id="PF01510">
    <property type="entry name" value="Amidase_2"/>
    <property type="match status" value="1"/>
</dbReference>
<keyword evidence="5" id="KW-0378">Hydrolase</keyword>
<feature type="compositionally biased region" description="Acidic residues" evidence="2">
    <location>
        <begin position="33"/>
        <end position="48"/>
    </location>
</feature>
<dbReference type="InterPro" id="IPR002502">
    <property type="entry name" value="Amidase_domain"/>
</dbReference>
<feature type="domain" description="Peptidoglycan recognition protein family" evidence="4">
    <location>
        <begin position="290"/>
        <end position="449"/>
    </location>
</feature>
<evidence type="ECO:0000313" key="5">
    <source>
        <dbReference type="EMBL" id="MBZ2196465.1"/>
    </source>
</evidence>
<dbReference type="SMART" id="SM00701">
    <property type="entry name" value="PGRP"/>
    <property type="match status" value="1"/>
</dbReference>
<feature type="chain" id="PRO_5045365083" evidence="3">
    <location>
        <begin position="21"/>
        <end position="977"/>
    </location>
</feature>
<feature type="compositionally biased region" description="Acidic residues" evidence="2">
    <location>
        <begin position="142"/>
        <end position="170"/>
    </location>
</feature>
<dbReference type="Gene3D" id="3.40.80.10">
    <property type="entry name" value="Peptidoglycan recognition protein-like"/>
    <property type="match status" value="1"/>
</dbReference>
<evidence type="ECO:0000313" key="6">
    <source>
        <dbReference type="Proteomes" id="UP000826651"/>
    </source>
</evidence>
<dbReference type="Pfam" id="PF13517">
    <property type="entry name" value="FG-GAP_3"/>
    <property type="match status" value="2"/>
</dbReference>
<dbReference type="EMBL" id="JAGSHT010000010">
    <property type="protein sequence ID" value="MBZ2196465.1"/>
    <property type="molecule type" value="Genomic_DNA"/>
</dbReference>
<dbReference type="InterPro" id="IPR006619">
    <property type="entry name" value="PGRP_domain_met/bac"/>
</dbReference>
<dbReference type="RefSeq" id="WP_223405357.1">
    <property type="nucleotide sequence ID" value="NZ_JAGSHT010000010.1"/>
</dbReference>
<keyword evidence="1 3" id="KW-0732">Signal</keyword>
<evidence type="ECO:0000259" key="4">
    <source>
        <dbReference type="SMART" id="SM00701"/>
    </source>
</evidence>
<gene>
    <name evidence="5" type="ORF">KCQ71_09900</name>
</gene>
<dbReference type="PANTHER" id="PTHR44103:SF1">
    <property type="entry name" value="PROPROTEIN CONVERTASE P"/>
    <property type="match status" value="1"/>
</dbReference>
<protein>
    <submittedName>
        <fullName evidence="5">N-acetylmuramoyl-L-alanine amidase</fullName>
        <ecNumber evidence="5">3.5.1.28</ecNumber>
    </submittedName>
</protein>
<dbReference type="InterPro" id="IPR028994">
    <property type="entry name" value="Integrin_alpha_N"/>
</dbReference>
<dbReference type="InterPro" id="IPR013517">
    <property type="entry name" value="FG-GAP"/>
</dbReference>